<dbReference type="InterPro" id="IPR032514">
    <property type="entry name" value="GtaA_central"/>
</dbReference>
<organism evidence="2 3">
    <name type="scientific">Lactarius akahatsu</name>
    <dbReference type="NCBI Taxonomy" id="416441"/>
    <lineage>
        <taxon>Eukaryota</taxon>
        <taxon>Fungi</taxon>
        <taxon>Dikarya</taxon>
        <taxon>Basidiomycota</taxon>
        <taxon>Agaricomycotina</taxon>
        <taxon>Agaricomycetes</taxon>
        <taxon>Russulales</taxon>
        <taxon>Russulaceae</taxon>
        <taxon>Lactarius</taxon>
    </lineage>
</organism>
<dbReference type="InterPro" id="IPR008928">
    <property type="entry name" value="6-hairpin_glycosidase_sf"/>
</dbReference>
<keyword evidence="3" id="KW-1185">Reference proteome</keyword>
<dbReference type="InterPro" id="IPR052743">
    <property type="entry name" value="Glutaminase_GtaA"/>
</dbReference>
<proteinExistence type="predicted"/>
<dbReference type="Pfam" id="PF16335">
    <property type="entry name" value="GtaA_6_Hairpin"/>
    <property type="match status" value="1"/>
</dbReference>
<dbReference type="PANTHER" id="PTHR31987:SF1">
    <property type="entry name" value="GLUTAMINASE A"/>
    <property type="match status" value="1"/>
</dbReference>
<dbReference type="SUPFAM" id="SSF48208">
    <property type="entry name" value="Six-hairpin glycosidases"/>
    <property type="match status" value="1"/>
</dbReference>
<name>A0AAD4LJG3_9AGAM</name>
<gene>
    <name evidence="2" type="ORF">EDB92DRAFT_204343</name>
</gene>
<reference evidence="2" key="1">
    <citation type="submission" date="2022-01" db="EMBL/GenBank/DDBJ databases">
        <title>Comparative genomics reveals a dynamic genome evolution in the ectomycorrhizal milk-cap (Lactarius) mushrooms.</title>
        <authorList>
            <consortium name="DOE Joint Genome Institute"/>
            <person name="Lebreton A."/>
            <person name="Tang N."/>
            <person name="Kuo A."/>
            <person name="LaButti K."/>
            <person name="Drula E."/>
            <person name="Barry K."/>
            <person name="Clum A."/>
            <person name="Lipzen A."/>
            <person name="Mousain D."/>
            <person name="Ng V."/>
            <person name="Wang R."/>
            <person name="Wang X."/>
            <person name="Dai Y."/>
            <person name="Henrissat B."/>
            <person name="Grigoriev I.V."/>
            <person name="Guerin-Laguette A."/>
            <person name="Yu F."/>
            <person name="Martin F.M."/>
        </authorList>
    </citation>
    <scope>NUCLEOTIDE SEQUENCE</scope>
    <source>
        <strain evidence="2">QP</strain>
    </source>
</reference>
<accession>A0AAD4LJG3</accession>
<dbReference type="PANTHER" id="PTHR31987">
    <property type="entry name" value="GLUTAMINASE A-RELATED"/>
    <property type="match status" value="1"/>
</dbReference>
<feature type="domain" description="Glutaminase A central" evidence="1">
    <location>
        <begin position="7"/>
        <end position="170"/>
    </location>
</feature>
<evidence type="ECO:0000313" key="3">
    <source>
        <dbReference type="Proteomes" id="UP001201163"/>
    </source>
</evidence>
<dbReference type="GO" id="GO:0005975">
    <property type="term" value="P:carbohydrate metabolic process"/>
    <property type="evidence" value="ECO:0007669"/>
    <property type="project" value="InterPro"/>
</dbReference>
<dbReference type="EMBL" id="JAKELL010000012">
    <property type="protein sequence ID" value="KAH8995426.1"/>
    <property type="molecule type" value="Genomic_DNA"/>
</dbReference>
<evidence type="ECO:0000313" key="2">
    <source>
        <dbReference type="EMBL" id="KAH8995426.1"/>
    </source>
</evidence>
<comment type="caution">
    <text evidence="2">The sequence shown here is derived from an EMBL/GenBank/DDBJ whole genome shotgun (WGS) entry which is preliminary data.</text>
</comment>
<evidence type="ECO:0000259" key="1">
    <source>
        <dbReference type="Pfam" id="PF16335"/>
    </source>
</evidence>
<dbReference type="Proteomes" id="UP001201163">
    <property type="component" value="Unassembled WGS sequence"/>
</dbReference>
<protein>
    <recommendedName>
        <fullName evidence="1">Glutaminase A central domain-containing protein</fullName>
    </recommendedName>
</protein>
<dbReference type="AlphaFoldDB" id="A0AAD4LJG3"/>
<sequence length="171" mass="18932">MAFMDTNRVNPVVTLYSAFPAFMYIDPDLGGPLLESLFRLQASLRYTSPCAVLDLETSYPDVTVSISANNLGVENSGNMLIMTYAHARASGDVSLISRYYDLLNSWTDYLSTSVLLIHDQYSADGLSTDNQTNLAIKGIIAIKAMSQMSSFVNKTIDFDKYFSTSSRLYAQ</sequence>